<dbReference type="InterPro" id="IPR039859">
    <property type="entry name" value="PFA4/ZDH16/20/ERF2-like"/>
</dbReference>
<keyword evidence="8 10" id="KW-0012">Acyltransferase</keyword>
<feature type="transmembrane region" description="Helical" evidence="10">
    <location>
        <begin position="54"/>
        <end position="72"/>
    </location>
</feature>
<evidence type="ECO:0000259" key="11">
    <source>
        <dbReference type="Pfam" id="PF01529"/>
    </source>
</evidence>
<dbReference type="InterPro" id="IPR001594">
    <property type="entry name" value="Palmitoyltrfase_DHHC"/>
</dbReference>
<feature type="domain" description="Palmitoyltransferase DHHC" evidence="11">
    <location>
        <begin position="132"/>
        <end position="206"/>
    </location>
</feature>
<comment type="caution">
    <text evidence="12">The sequence shown here is derived from an EMBL/GenBank/DDBJ whole genome shotgun (WGS) entry which is preliminary data.</text>
</comment>
<dbReference type="GO" id="GO:0006612">
    <property type="term" value="P:protein targeting to membrane"/>
    <property type="evidence" value="ECO:0007669"/>
    <property type="project" value="TreeGrafter"/>
</dbReference>
<evidence type="ECO:0000256" key="9">
    <source>
        <dbReference type="ARBA" id="ARBA00048048"/>
    </source>
</evidence>
<dbReference type="PANTHER" id="PTHR22883:SF43">
    <property type="entry name" value="PALMITOYLTRANSFERASE APP"/>
    <property type="match status" value="1"/>
</dbReference>
<keyword evidence="5 10" id="KW-0472">Membrane</keyword>
<protein>
    <recommendedName>
        <fullName evidence="10">Palmitoyltransferase</fullName>
        <ecNumber evidence="10">2.3.1.225</ecNumber>
    </recommendedName>
</protein>
<comment type="domain">
    <text evidence="10">The DHHC domain is required for palmitoyltransferase activity.</text>
</comment>
<keyword evidence="3 10" id="KW-0812">Transmembrane</keyword>
<evidence type="ECO:0000256" key="1">
    <source>
        <dbReference type="ARBA" id="ARBA00004127"/>
    </source>
</evidence>
<evidence type="ECO:0000256" key="3">
    <source>
        <dbReference type="ARBA" id="ARBA00022692"/>
    </source>
</evidence>
<dbReference type="OrthoDB" id="9909019at2759"/>
<keyword evidence="2 10" id="KW-0808">Transferase</keyword>
<evidence type="ECO:0000256" key="8">
    <source>
        <dbReference type="ARBA" id="ARBA00023315"/>
    </source>
</evidence>
<feature type="transmembrane region" description="Helical" evidence="10">
    <location>
        <begin position="180"/>
        <end position="202"/>
    </location>
</feature>
<evidence type="ECO:0000256" key="6">
    <source>
        <dbReference type="ARBA" id="ARBA00023139"/>
    </source>
</evidence>
<name>A0A9W7BE35_9STRA</name>
<keyword evidence="6" id="KW-0564">Palmitate</keyword>
<dbReference type="PROSITE" id="PS50216">
    <property type="entry name" value="DHHC"/>
    <property type="match status" value="1"/>
</dbReference>
<dbReference type="Pfam" id="PF01529">
    <property type="entry name" value="DHHC"/>
    <property type="match status" value="1"/>
</dbReference>
<dbReference type="EMBL" id="BRXY01000311">
    <property type="protein sequence ID" value="GMH86265.1"/>
    <property type="molecule type" value="Genomic_DNA"/>
</dbReference>
<dbReference type="EC" id="2.3.1.225" evidence="10"/>
<evidence type="ECO:0000256" key="5">
    <source>
        <dbReference type="ARBA" id="ARBA00023136"/>
    </source>
</evidence>
<comment type="subcellular location">
    <subcellularLocation>
        <location evidence="1">Endomembrane system</location>
        <topology evidence="1">Multi-pass membrane protein</topology>
    </subcellularLocation>
</comment>
<sequence>MGSDDSSNNRVRNGVFHCNPLCPRRVGSHYLLWGHVDTGFPLQAMVGPDWPCMIASYVLIIGGSFLVMAYVIPDSGFGKIGQLVELCLMISTCLCFSCAGCSDPGIVFKELYNVHDMDDEFSRVETGAGAKQPKNRCMHCDVIRGPRASHCYDCDLCISELDHHCPWTGKCIGQKTLKNFYMFLTSLCGLIIFSIVCVFSYVTGPFDTDAE</sequence>
<evidence type="ECO:0000313" key="13">
    <source>
        <dbReference type="Proteomes" id="UP001165085"/>
    </source>
</evidence>
<evidence type="ECO:0000256" key="4">
    <source>
        <dbReference type="ARBA" id="ARBA00022989"/>
    </source>
</evidence>
<dbReference type="GO" id="GO:0005783">
    <property type="term" value="C:endoplasmic reticulum"/>
    <property type="evidence" value="ECO:0007669"/>
    <property type="project" value="TreeGrafter"/>
</dbReference>
<dbReference type="GO" id="GO:0005794">
    <property type="term" value="C:Golgi apparatus"/>
    <property type="evidence" value="ECO:0007669"/>
    <property type="project" value="TreeGrafter"/>
</dbReference>
<keyword evidence="4 10" id="KW-1133">Transmembrane helix</keyword>
<organism evidence="12 13">
    <name type="scientific">Triparma strigata</name>
    <dbReference type="NCBI Taxonomy" id="1606541"/>
    <lineage>
        <taxon>Eukaryota</taxon>
        <taxon>Sar</taxon>
        <taxon>Stramenopiles</taxon>
        <taxon>Ochrophyta</taxon>
        <taxon>Bolidophyceae</taxon>
        <taxon>Parmales</taxon>
        <taxon>Triparmaceae</taxon>
        <taxon>Triparma</taxon>
    </lineage>
</organism>
<keyword evidence="13" id="KW-1185">Reference proteome</keyword>
<dbReference type="AlphaFoldDB" id="A0A9W7BE35"/>
<evidence type="ECO:0000256" key="2">
    <source>
        <dbReference type="ARBA" id="ARBA00022679"/>
    </source>
</evidence>
<evidence type="ECO:0000313" key="12">
    <source>
        <dbReference type="EMBL" id="GMH86265.1"/>
    </source>
</evidence>
<evidence type="ECO:0000256" key="7">
    <source>
        <dbReference type="ARBA" id="ARBA00023288"/>
    </source>
</evidence>
<comment type="similarity">
    <text evidence="10">Belongs to the DHHC palmitoyltransferase family.</text>
</comment>
<proteinExistence type="inferred from homology"/>
<comment type="catalytic activity">
    <reaction evidence="9 10">
        <text>L-cysteinyl-[protein] + hexadecanoyl-CoA = S-hexadecanoyl-L-cysteinyl-[protein] + CoA</text>
        <dbReference type="Rhea" id="RHEA:36683"/>
        <dbReference type="Rhea" id="RHEA-COMP:10131"/>
        <dbReference type="Rhea" id="RHEA-COMP:11032"/>
        <dbReference type="ChEBI" id="CHEBI:29950"/>
        <dbReference type="ChEBI" id="CHEBI:57287"/>
        <dbReference type="ChEBI" id="CHEBI:57379"/>
        <dbReference type="ChEBI" id="CHEBI:74151"/>
        <dbReference type="EC" id="2.3.1.225"/>
    </reaction>
</comment>
<dbReference type="PANTHER" id="PTHR22883">
    <property type="entry name" value="ZINC FINGER DHHC DOMAIN CONTAINING PROTEIN"/>
    <property type="match status" value="1"/>
</dbReference>
<evidence type="ECO:0000256" key="10">
    <source>
        <dbReference type="RuleBase" id="RU079119"/>
    </source>
</evidence>
<keyword evidence="7" id="KW-0449">Lipoprotein</keyword>
<accession>A0A9W7BE35</accession>
<dbReference type="GO" id="GO:0019706">
    <property type="term" value="F:protein-cysteine S-palmitoyltransferase activity"/>
    <property type="evidence" value="ECO:0007669"/>
    <property type="project" value="UniProtKB-EC"/>
</dbReference>
<gene>
    <name evidence="12" type="ORF">TrST_g6908</name>
</gene>
<reference evidence="13" key="1">
    <citation type="journal article" date="2023" name="Commun. Biol.">
        <title>Genome analysis of Parmales, the sister group of diatoms, reveals the evolutionary specialization of diatoms from phago-mixotrophs to photoautotrophs.</title>
        <authorList>
            <person name="Ban H."/>
            <person name="Sato S."/>
            <person name="Yoshikawa S."/>
            <person name="Yamada K."/>
            <person name="Nakamura Y."/>
            <person name="Ichinomiya M."/>
            <person name="Sato N."/>
            <person name="Blanc-Mathieu R."/>
            <person name="Endo H."/>
            <person name="Kuwata A."/>
            <person name="Ogata H."/>
        </authorList>
    </citation>
    <scope>NUCLEOTIDE SEQUENCE [LARGE SCALE GENOMIC DNA]</scope>
    <source>
        <strain evidence="13">NIES 3701</strain>
    </source>
</reference>
<dbReference type="Proteomes" id="UP001165085">
    <property type="component" value="Unassembled WGS sequence"/>
</dbReference>